<proteinExistence type="predicted"/>
<dbReference type="Proteomes" id="UP001302072">
    <property type="component" value="Chromosome"/>
</dbReference>
<evidence type="ECO:0000313" key="2">
    <source>
        <dbReference type="EMBL" id="WNH54291.1"/>
    </source>
</evidence>
<dbReference type="EMBL" id="CP115541">
    <property type="protein sequence ID" value="WNH54291.1"/>
    <property type="molecule type" value="Genomic_DNA"/>
</dbReference>
<organism evidence="2 3">
    <name type="scientific">Stenotrophomonas oahuensis</name>
    <dbReference type="NCBI Taxonomy" id="3003271"/>
    <lineage>
        <taxon>Bacteria</taxon>
        <taxon>Pseudomonadati</taxon>
        <taxon>Pseudomonadota</taxon>
        <taxon>Gammaproteobacteria</taxon>
        <taxon>Lysobacterales</taxon>
        <taxon>Lysobacteraceae</taxon>
        <taxon>Stenotrophomonas</taxon>
    </lineage>
</organism>
<protein>
    <submittedName>
        <fullName evidence="2">Uncharacterized protein</fullName>
    </submittedName>
</protein>
<keyword evidence="3" id="KW-1185">Reference proteome</keyword>
<sequence length="102" mass="11935">MKHPKWFKFKMEDEMRCRLKSIAKRRKCHAPDLVRLLVDRLIAYERDPHVVDLTVWSNTVNKAAIATNKATKPSTDPPAYGEEDEVDRARREGWASPKFGRR</sequence>
<feature type="region of interest" description="Disordered" evidence="1">
    <location>
        <begin position="69"/>
        <end position="102"/>
    </location>
</feature>
<evidence type="ECO:0000256" key="1">
    <source>
        <dbReference type="SAM" id="MobiDB-lite"/>
    </source>
</evidence>
<reference evidence="2 3" key="1">
    <citation type="submission" date="2022-12" db="EMBL/GenBank/DDBJ databases">
        <title>Two new species, Stenotrophomonas aracearum and Stenotrophomonas oahuensis, isolated from Anthurium (Araceae family) in Hawaii.</title>
        <authorList>
            <person name="Chunag S.C."/>
            <person name="Dobhal S."/>
            <person name="Alvarez A."/>
            <person name="Arif M."/>
        </authorList>
    </citation>
    <scope>NUCLEOTIDE SEQUENCE [LARGE SCALE GENOMIC DNA]</scope>
    <source>
        <strain evidence="2 3">A5586</strain>
    </source>
</reference>
<dbReference type="RefSeq" id="WP_311193399.1">
    <property type="nucleotide sequence ID" value="NZ_CP115541.1"/>
</dbReference>
<gene>
    <name evidence="2" type="ORF">PDM29_08445</name>
</gene>
<evidence type="ECO:0000313" key="3">
    <source>
        <dbReference type="Proteomes" id="UP001302072"/>
    </source>
</evidence>
<name>A0ABY9YTT2_9GAMM</name>
<accession>A0ABY9YTT2</accession>